<proteinExistence type="predicted"/>
<sequence length="406" mass="45044">MKPQGYPALFLCLTLAACPLVDGLVVPPIIWSGKSATTRLFLAKKKRNTKKAGNSASGGFAATVKKNKSTNVGGDYAMFPALEPDVKGTLVASPDDPNNDPPRELPNEIYQRLDQIYGFSQFNYENSPVAEEEEEETTMSFQDLISGNLEEEDEDEDDNDTHQILSQLPPFEQFHVLHVDPLVISVQDFFTSEECDAYVDMPNLPDKEMFQTGSMTVGKDAKSKAQRTSTTWFNHYKNVPALMAKASRLLGLEGIDQWEEPQTVRYRRSEKFTWHLDALGPQELTSSKGGQRIATVLVYHTDLEENEGGATIFRDLRDKNGDRLKVQPKKGSALIFFPSAGGIPNQPLDIRTLHCGESVAESSQHDKWISQLWLRATRNAYQPTAPDGNTHAAATEAIADYCKAAA</sequence>
<evidence type="ECO:0000313" key="9">
    <source>
        <dbReference type="Proteomes" id="UP001153069"/>
    </source>
</evidence>
<keyword evidence="9" id="KW-1185">Reference proteome</keyword>
<comment type="cofactor">
    <cofactor evidence="1">
        <name>L-ascorbate</name>
        <dbReference type="ChEBI" id="CHEBI:38290"/>
    </cofactor>
</comment>
<dbReference type="GO" id="GO:0004656">
    <property type="term" value="F:procollagen-proline 4-dioxygenase activity"/>
    <property type="evidence" value="ECO:0007669"/>
    <property type="project" value="TreeGrafter"/>
</dbReference>
<dbReference type="EMBL" id="CAICTM010000986">
    <property type="protein sequence ID" value="CAB9519099.1"/>
    <property type="molecule type" value="Genomic_DNA"/>
</dbReference>
<organism evidence="8 9">
    <name type="scientific">Seminavis robusta</name>
    <dbReference type="NCBI Taxonomy" id="568900"/>
    <lineage>
        <taxon>Eukaryota</taxon>
        <taxon>Sar</taxon>
        <taxon>Stramenopiles</taxon>
        <taxon>Ochrophyta</taxon>
        <taxon>Bacillariophyta</taxon>
        <taxon>Bacillariophyceae</taxon>
        <taxon>Bacillariophycidae</taxon>
        <taxon>Naviculales</taxon>
        <taxon>Naviculaceae</taxon>
        <taxon>Seminavis</taxon>
    </lineage>
</organism>
<gene>
    <name evidence="8" type="ORF">SEMRO_988_G228390.1</name>
</gene>
<dbReference type="PROSITE" id="PS51257">
    <property type="entry name" value="PROKAR_LIPOPROTEIN"/>
    <property type="match status" value="1"/>
</dbReference>
<evidence type="ECO:0000313" key="8">
    <source>
        <dbReference type="EMBL" id="CAB9519099.1"/>
    </source>
</evidence>
<dbReference type="Gene3D" id="2.60.120.620">
    <property type="entry name" value="q2cbj1_9rhob like domain"/>
    <property type="match status" value="1"/>
</dbReference>
<name>A0A9N8EF65_9STRA</name>
<dbReference type="InterPro" id="IPR006620">
    <property type="entry name" value="Pro_4_hyd_alph"/>
</dbReference>
<evidence type="ECO:0000256" key="3">
    <source>
        <dbReference type="ARBA" id="ARBA00022964"/>
    </source>
</evidence>
<dbReference type="SMART" id="SM00702">
    <property type="entry name" value="P4Hc"/>
    <property type="match status" value="1"/>
</dbReference>
<dbReference type="PROSITE" id="PS51471">
    <property type="entry name" value="FE2OG_OXY"/>
    <property type="match status" value="1"/>
</dbReference>
<dbReference type="PANTHER" id="PTHR10869:SF229">
    <property type="entry name" value="PROLYL 4-HYDROXYLASE ALPHA SUBUNIT DOMAIN-CONTAINING PROTEIN"/>
    <property type="match status" value="1"/>
</dbReference>
<dbReference type="OrthoDB" id="420380at2759"/>
<dbReference type="GO" id="GO:0031418">
    <property type="term" value="F:L-ascorbic acid binding"/>
    <property type="evidence" value="ECO:0007669"/>
    <property type="project" value="InterPro"/>
</dbReference>
<keyword evidence="4" id="KW-0560">Oxidoreductase</keyword>
<dbReference type="AlphaFoldDB" id="A0A9N8EF65"/>
<evidence type="ECO:0000256" key="2">
    <source>
        <dbReference type="ARBA" id="ARBA00022723"/>
    </source>
</evidence>
<feature type="domain" description="Fe2OG dioxygenase" evidence="7">
    <location>
        <begin position="257"/>
        <end position="376"/>
    </location>
</feature>
<evidence type="ECO:0000259" key="7">
    <source>
        <dbReference type="PROSITE" id="PS51471"/>
    </source>
</evidence>
<feature type="chain" id="PRO_5040178051" evidence="6">
    <location>
        <begin position="24"/>
        <end position="406"/>
    </location>
</feature>
<dbReference type="GO" id="GO:0005783">
    <property type="term" value="C:endoplasmic reticulum"/>
    <property type="evidence" value="ECO:0007669"/>
    <property type="project" value="TreeGrafter"/>
</dbReference>
<dbReference type="PANTHER" id="PTHR10869">
    <property type="entry name" value="PROLYL 4-HYDROXYLASE ALPHA SUBUNIT"/>
    <property type="match status" value="1"/>
</dbReference>
<dbReference type="InterPro" id="IPR005123">
    <property type="entry name" value="Oxoglu/Fe-dep_dioxygenase_dom"/>
</dbReference>
<dbReference type="Proteomes" id="UP001153069">
    <property type="component" value="Unassembled WGS sequence"/>
</dbReference>
<dbReference type="Pfam" id="PF13640">
    <property type="entry name" value="2OG-FeII_Oxy_3"/>
    <property type="match status" value="1"/>
</dbReference>
<dbReference type="InterPro" id="IPR045054">
    <property type="entry name" value="P4HA-like"/>
</dbReference>
<dbReference type="GO" id="GO:0005506">
    <property type="term" value="F:iron ion binding"/>
    <property type="evidence" value="ECO:0007669"/>
    <property type="project" value="InterPro"/>
</dbReference>
<keyword evidence="2" id="KW-0479">Metal-binding</keyword>
<evidence type="ECO:0000256" key="4">
    <source>
        <dbReference type="ARBA" id="ARBA00023002"/>
    </source>
</evidence>
<dbReference type="InterPro" id="IPR044862">
    <property type="entry name" value="Pro_4_hyd_alph_FE2OG_OXY"/>
</dbReference>
<comment type="caution">
    <text evidence="8">The sequence shown here is derived from an EMBL/GenBank/DDBJ whole genome shotgun (WGS) entry which is preliminary data.</text>
</comment>
<evidence type="ECO:0000256" key="6">
    <source>
        <dbReference type="SAM" id="SignalP"/>
    </source>
</evidence>
<evidence type="ECO:0000256" key="1">
    <source>
        <dbReference type="ARBA" id="ARBA00001961"/>
    </source>
</evidence>
<evidence type="ECO:0000256" key="5">
    <source>
        <dbReference type="ARBA" id="ARBA00023004"/>
    </source>
</evidence>
<protein>
    <submittedName>
        <fullName evidence="8">Probable prolyl 4-hydroxylase</fullName>
    </submittedName>
</protein>
<keyword evidence="6" id="KW-0732">Signal</keyword>
<keyword evidence="5" id="KW-0408">Iron</keyword>
<keyword evidence="3" id="KW-0223">Dioxygenase</keyword>
<feature type="signal peptide" evidence="6">
    <location>
        <begin position="1"/>
        <end position="23"/>
    </location>
</feature>
<accession>A0A9N8EF65</accession>
<reference evidence="8" key="1">
    <citation type="submission" date="2020-06" db="EMBL/GenBank/DDBJ databases">
        <authorList>
            <consortium name="Plant Systems Biology data submission"/>
        </authorList>
    </citation>
    <scope>NUCLEOTIDE SEQUENCE</scope>
    <source>
        <strain evidence="8">D6</strain>
    </source>
</reference>